<reference evidence="1" key="1">
    <citation type="submission" date="2021-12" db="EMBL/GenBank/DDBJ databases">
        <authorList>
            <person name="Martin H S."/>
        </authorList>
    </citation>
    <scope>NUCLEOTIDE SEQUENCE</scope>
</reference>
<feature type="non-terminal residue" evidence="1">
    <location>
        <position position="78"/>
    </location>
</feature>
<evidence type="ECO:0000313" key="2">
    <source>
        <dbReference type="Proteomes" id="UP000838878"/>
    </source>
</evidence>
<dbReference type="Proteomes" id="UP000838878">
    <property type="component" value="Chromosome 5"/>
</dbReference>
<proteinExistence type="predicted"/>
<sequence length="78" mass="8855">MKSRIAYSPVIVATRRRKYRISFVKTNRQLNFASPIMSIGIQCPGLFHRHNAGQDAQGLNPGQAKRILSKSVRIQFTK</sequence>
<dbReference type="EMBL" id="OV170225">
    <property type="protein sequence ID" value="CAH0726260.1"/>
    <property type="molecule type" value="Genomic_DNA"/>
</dbReference>
<accession>A0A8J9VH42</accession>
<organism evidence="1 2">
    <name type="scientific">Brenthis ino</name>
    <name type="common">lesser marbled fritillary</name>
    <dbReference type="NCBI Taxonomy" id="405034"/>
    <lineage>
        <taxon>Eukaryota</taxon>
        <taxon>Metazoa</taxon>
        <taxon>Ecdysozoa</taxon>
        <taxon>Arthropoda</taxon>
        <taxon>Hexapoda</taxon>
        <taxon>Insecta</taxon>
        <taxon>Pterygota</taxon>
        <taxon>Neoptera</taxon>
        <taxon>Endopterygota</taxon>
        <taxon>Lepidoptera</taxon>
        <taxon>Glossata</taxon>
        <taxon>Ditrysia</taxon>
        <taxon>Papilionoidea</taxon>
        <taxon>Nymphalidae</taxon>
        <taxon>Heliconiinae</taxon>
        <taxon>Argynnini</taxon>
        <taxon>Brenthis</taxon>
    </lineage>
</organism>
<gene>
    <name evidence="1" type="ORF">BINO364_LOCUS11740</name>
</gene>
<keyword evidence="2" id="KW-1185">Reference proteome</keyword>
<name>A0A8J9VH42_9NEOP</name>
<evidence type="ECO:0000313" key="1">
    <source>
        <dbReference type="EMBL" id="CAH0726260.1"/>
    </source>
</evidence>
<protein>
    <submittedName>
        <fullName evidence="1">Uncharacterized protein</fullName>
    </submittedName>
</protein>
<dbReference type="AlphaFoldDB" id="A0A8J9VH42"/>